<reference evidence="1 2" key="1">
    <citation type="submission" date="2018-01" db="EMBL/GenBank/DDBJ databases">
        <title>Metagenomic assembled genomes from two thermal pools in the Uzon Caldera, Kamchatka, Russia.</title>
        <authorList>
            <person name="Wilkins L."/>
            <person name="Ettinger C."/>
        </authorList>
    </citation>
    <scope>NUCLEOTIDE SEQUENCE [LARGE SCALE GENOMIC DNA]</scope>
    <source>
        <strain evidence="1">ZAV-07</strain>
    </source>
</reference>
<dbReference type="Proteomes" id="UP000237040">
    <property type="component" value="Unassembled WGS sequence"/>
</dbReference>
<comment type="caution">
    <text evidence="1">The sequence shown here is derived from an EMBL/GenBank/DDBJ whole genome shotgun (WGS) entry which is preliminary data.</text>
</comment>
<name>A0A2J6WFM4_9BACT</name>
<evidence type="ECO:0000313" key="1">
    <source>
        <dbReference type="EMBL" id="PMP68578.1"/>
    </source>
</evidence>
<dbReference type="EMBL" id="PNIL01000014">
    <property type="protein sequence ID" value="PMP68578.1"/>
    <property type="molecule type" value="Genomic_DNA"/>
</dbReference>
<proteinExistence type="predicted"/>
<protein>
    <submittedName>
        <fullName evidence="1">Uncharacterized protein</fullName>
    </submittedName>
</protein>
<accession>A0A2J6WFM4</accession>
<evidence type="ECO:0000313" key="2">
    <source>
        <dbReference type="Proteomes" id="UP000237040"/>
    </source>
</evidence>
<dbReference type="AlphaFoldDB" id="A0A2J6WFM4"/>
<gene>
    <name evidence="1" type="ORF">C0189_00915</name>
</gene>
<organism evidence="1 2">
    <name type="scientific">Caldisericum exile</name>
    <dbReference type="NCBI Taxonomy" id="693075"/>
    <lineage>
        <taxon>Bacteria</taxon>
        <taxon>Pseudomonadati</taxon>
        <taxon>Caldisericota/Cryosericota group</taxon>
        <taxon>Caldisericota</taxon>
        <taxon>Caldisericia</taxon>
        <taxon>Caldisericales</taxon>
        <taxon>Caldisericaceae</taxon>
        <taxon>Caldisericum</taxon>
    </lineage>
</organism>
<sequence length="232" mass="27627">MGKKSIEKAIEDVLRSRKIKYDKIKEEGLNQFVVHNIGEEMNIVQVDDFVSVKISLLEEDDVKKLANILYRLGWTYKNFTYSKKKIERMTLFTIDIYPYADQTFESTIDDLNTYFRSINLSKYPVQSIEQSPKEFFLNEYKSFLQIPESERINALESILQIKERYFRNVRSLKTIKERLVELKEFAIENSDDVDLEEFFLLDFAALFRVLELGLLKMSLKDFFDNFRGEIRK</sequence>